<sequence length="302" mass="33918">MEFVAFAIICLLVIFVVKKCCSKSGRKKEIYPDLSNISSSYENSLLQMYNVRHINAIVDQFHSLEEVSKAVRRAGLESSNLIFGIDYTHSNLLQGDRTFAGQCLHFLHPAIANPYQQVIRILGKTLESFDEDGAIPAFGFGDASTKDRAVFPFRAEGFCSGFEDVLAAYNQITPTIRLSGPTSFAPLIYEAIDIVKMTKEYHILIIIADGQVTSEGPTRSAIVEASFWPLSIIMIGVGDGPWTMMHEFDDRLPKRKFDNFQFVDYNRVLTFGANPEATFALHALMEIPDQFKEIRRLGLLDL</sequence>
<evidence type="ECO:0000256" key="1">
    <source>
        <dbReference type="SAM" id="SignalP"/>
    </source>
</evidence>
<dbReference type="GO" id="GO:0016567">
    <property type="term" value="P:protein ubiquitination"/>
    <property type="evidence" value="ECO:0007669"/>
    <property type="project" value="TreeGrafter"/>
</dbReference>
<dbReference type="SMART" id="SM00327">
    <property type="entry name" value="VWA"/>
    <property type="match status" value="1"/>
</dbReference>
<evidence type="ECO:0000313" key="3">
    <source>
        <dbReference type="EMBL" id="ELU11175.1"/>
    </source>
</evidence>
<dbReference type="Proteomes" id="UP000014760">
    <property type="component" value="Unassembled WGS sequence"/>
</dbReference>
<dbReference type="PANTHER" id="PTHR45751">
    <property type="entry name" value="COPINE FAMILY PROTEIN 1"/>
    <property type="match status" value="1"/>
</dbReference>
<dbReference type="SUPFAM" id="SSF53300">
    <property type="entry name" value="vWA-like"/>
    <property type="match status" value="1"/>
</dbReference>
<dbReference type="AlphaFoldDB" id="R7V615"/>
<evidence type="ECO:0000313" key="5">
    <source>
        <dbReference type="Proteomes" id="UP000014760"/>
    </source>
</evidence>
<feature type="domain" description="VWFA" evidence="2">
    <location>
        <begin position="78"/>
        <end position="267"/>
    </location>
</feature>
<accession>R7V615</accession>
<dbReference type="STRING" id="283909.R7V615"/>
<evidence type="ECO:0000259" key="2">
    <source>
        <dbReference type="SMART" id="SM00327"/>
    </source>
</evidence>
<dbReference type="Pfam" id="PF07002">
    <property type="entry name" value="Copine"/>
    <property type="match status" value="1"/>
</dbReference>
<name>R7V615_CAPTE</name>
<reference evidence="5" key="1">
    <citation type="submission" date="2012-12" db="EMBL/GenBank/DDBJ databases">
        <authorList>
            <person name="Hellsten U."/>
            <person name="Grimwood J."/>
            <person name="Chapman J.A."/>
            <person name="Shapiro H."/>
            <person name="Aerts A."/>
            <person name="Otillar R.P."/>
            <person name="Terry A.Y."/>
            <person name="Boore J.L."/>
            <person name="Simakov O."/>
            <person name="Marletaz F."/>
            <person name="Cho S.-J."/>
            <person name="Edsinger-Gonzales E."/>
            <person name="Havlak P."/>
            <person name="Kuo D.-H."/>
            <person name="Larsson T."/>
            <person name="Lv J."/>
            <person name="Arendt D."/>
            <person name="Savage R."/>
            <person name="Osoegawa K."/>
            <person name="de Jong P."/>
            <person name="Lindberg D.R."/>
            <person name="Seaver E.C."/>
            <person name="Weisblat D.A."/>
            <person name="Putnam N.H."/>
            <person name="Grigoriev I.V."/>
            <person name="Rokhsar D.S."/>
        </authorList>
    </citation>
    <scope>NUCLEOTIDE SEQUENCE</scope>
    <source>
        <strain evidence="5">I ESC-2004</strain>
    </source>
</reference>
<dbReference type="InterPro" id="IPR036465">
    <property type="entry name" value="vWFA_dom_sf"/>
</dbReference>
<dbReference type="InterPro" id="IPR052079">
    <property type="entry name" value="E3_ligase/Copine_domain"/>
</dbReference>
<dbReference type="GO" id="GO:0004842">
    <property type="term" value="F:ubiquitin-protein transferase activity"/>
    <property type="evidence" value="ECO:0007669"/>
    <property type="project" value="TreeGrafter"/>
</dbReference>
<dbReference type="EMBL" id="KB296906">
    <property type="protein sequence ID" value="ELU11175.1"/>
    <property type="molecule type" value="Genomic_DNA"/>
</dbReference>
<protein>
    <recommendedName>
        <fullName evidence="2">VWFA domain-containing protein</fullName>
    </recommendedName>
</protein>
<dbReference type="HOGENOM" id="CLU_035766_0_0_1"/>
<feature type="chain" id="PRO_5008788723" description="VWFA domain-containing protein" evidence="1">
    <location>
        <begin position="23"/>
        <end position="302"/>
    </location>
</feature>
<dbReference type="OMA" id="CYRRITP"/>
<reference evidence="4" key="3">
    <citation type="submission" date="2015-06" db="UniProtKB">
        <authorList>
            <consortium name="EnsemblMetazoa"/>
        </authorList>
    </citation>
    <scope>IDENTIFICATION</scope>
</reference>
<gene>
    <name evidence="3" type="ORF">CAPTEDRAFT_224266</name>
</gene>
<organism evidence="3">
    <name type="scientific">Capitella teleta</name>
    <name type="common">Polychaete worm</name>
    <dbReference type="NCBI Taxonomy" id="283909"/>
    <lineage>
        <taxon>Eukaryota</taxon>
        <taxon>Metazoa</taxon>
        <taxon>Spiralia</taxon>
        <taxon>Lophotrochozoa</taxon>
        <taxon>Annelida</taxon>
        <taxon>Polychaeta</taxon>
        <taxon>Sedentaria</taxon>
        <taxon>Scolecida</taxon>
        <taxon>Capitellidae</taxon>
        <taxon>Capitella</taxon>
    </lineage>
</organism>
<keyword evidence="1" id="KW-0732">Signal</keyword>
<dbReference type="EMBL" id="AMQN01005835">
    <property type="status" value="NOT_ANNOTATED_CDS"/>
    <property type="molecule type" value="Genomic_DNA"/>
</dbReference>
<dbReference type="PANTHER" id="PTHR45751:SF11">
    <property type="entry name" value="COPINE FAMILY PROTEIN 2"/>
    <property type="match status" value="1"/>
</dbReference>
<keyword evidence="5" id="KW-1185">Reference proteome</keyword>
<dbReference type="InterPro" id="IPR002035">
    <property type="entry name" value="VWF_A"/>
</dbReference>
<dbReference type="GO" id="GO:0005634">
    <property type="term" value="C:nucleus"/>
    <property type="evidence" value="ECO:0007669"/>
    <property type="project" value="TreeGrafter"/>
</dbReference>
<feature type="signal peptide" evidence="1">
    <location>
        <begin position="1"/>
        <end position="22"/>
    </location>
</feature>
<dbReference type="InterPro" id="IPR010734">
    <property type="entry name" value="Copine_C"/>
</dbReference>
<dbReference type="EnsemblMetazoa" id="CapteT224266">
    <property type="protein sequence ID" value="CapteP224266"/>
    <property type="gene ID" value="CapteG224266"/>
</dbReference>
<evidence type="ECO:0000313" key="4">
    <source>
        <dbReference type="EnsemblMetazoa" id="CapteP224266"/>
    </source>
</evidence>
<proteinExistence type="predicted"/>
<dbReference type="OrthoDB" id="5855668at2759"/>
<reference evidence="3 5" key="2">
    <citation type="journal article" date="2013" name="Nature">
        <title>Insights into bilaterian evolution from three spiralian genomes.</title>
        <authorList>
            <person name="Simakov O."/>
            <person name="Marletaz F."/>
            <person name="Cho S.J."/>
            <person name="Edsinger-Gonzales E."/>
            <person name="Havlak P."/>
            <person name="Hellsten U."/>
            <person name="Kuo D.H."/>
            <person name="Larsson T."/>
            <person name="Lv J."/>
            <person name="Arendt D."/>
            <person name="Savage R."/>
            <person name="Osoegawa K."/>
            <person name="de Jong P."/>
            <person name="Grimwood J."/>
            <person name="Chapman J.A."/>
            <person name="Shapiro H."/>
            <person name="Aerts A."/>
            <person name="Otillar R.P."/>
            <person name="Terry A.Y."/>
            <person name="Boore J.L."/>
            <person name="Grigoriev I.V."/>
            <person name="Lindberg D.R."/>
            <person name="Seaver E.C."/>
            <person name="Weisblat D.A."/>
            <person name="Putnam N.H."/>
            <person name="Rokhsar D.S."/>
        </authorList>
    </citation>
    <scope>NUCLEOTIDE SEQUENCE</scope>
    <source>
        <strain evidence="3 5">I ESC-2004</strain>
    </source>
</reference>